<comment type="caution">
    <text evidence="13">The sequence shown here is derived from an EMBL/GenBank/DDBJ whole genome shotgun (WGS) entry which is preliminary data.</text>
</comment>
<evidence type="ECO:0000259" key="11">
    <source>
        <dbReference type="PROSITE" id="PS50041"/>
    </source>
</evidence>
<dbReference type="InterPro" id="IPR001759">
    <property type="entry name" value="PTX_dom"/>
</dbReference>
<dbReference type="STRING" id="6689.A0A423S9W6"/>
<evidence type="ECO:0000313" key="14">
    <source>
        <dbReference type="Proteomes" id="UP000283509"/>
    </source>
</evidence>
<feature type="disulfide bond" evidence="8">
    <location>
        <begin position="554"/>
        <end position="569"/>
    </location>
</feature>
<organism evidence="13 14">
    <name type="scientific">Penaeus vannamei</name>
    <name type="common">Whiteleg shrimp</name>
    <name type="synonym">Litopenaeus vannamei</name>
    <dbReference type="NCBI Taxonomy" id="6689"/>
    <lineage>
        <taxon>Eukaryota</taxon>
        <taxon>Metazoa</taxon>
        <taxon>Ecdysozoa</taxon>
        <taxon>Arthropoda</taxon>
        <taxon>Crustacea</taxon>
        <taxon>Multicrustacea</taxon>
        <taxon>Malacostraca</taxon>
        <taxon>Eumalacostraca</taxon>
        <taxon>Eucarida</taxon>
        <taxon>Decapoda</taxon>
        <taxon>Dendrobranchiata</taxon>
        <taxon>Penaeoidea</taxon>
        <taxon>Penaeidae</taxon>
        <taxon>Penaeus</taxon>
    </lineage>
</organism>
<accession>A0A423S9W6</accession>
<dbReference type="EMBL" id="QCYY01004468">
    <property type="protein sequence ID" value="ROT60958.1"/>
    <property type="molecule type" value="Genomic_DNA"/>
</dbReference>
<dbReference type="InterPro" id="IPR018000">
    <property type="entry name" value="Neurotransmitter_ion_chnl_CS"/>
</dbReference>
<evidence type="ECO:0000256" key="7">
    <source>
        <dbReference type="ARBA" id="ARBA00023180"/>
    </source>
</evidence>
<dbReference type="Gene3D" id="4.10.400.10">
    <property type="entry name" value="Low-density Lipoprotein Receptor"/>
    <property type="match status" value="1"/>
</dbReference>
<gene>
    <name evidence="13" type="ORF">C7M84_021344</name>
</gene>
<dbReference type="Pfam" id="PF00354">
    <property type="entry name" value="Pentaxin"/>
    <property type="match status" value="1"/>
</dbReference>
<comment type="cofactor">
    <cofactor evidence="1">
        <name>Ca(2+)</name>
        <dbReference type="ChEBI" id="CHEBI:29108"/>
    </cofactor>
</comment>
<dbReference type="SUPFAM" id="SSF57424">
    <property type="entry name" value="LDL receptor-like module"/>
    <property type="match status" value="1"/>
</dbReference>
<feature type="disulfide bond" evidence="8">
    <location>
        <begin position="542"/>
        <end position="560"/>
    </location>
</feature>
<keyword evidence="7" id="KW-0325">Glycoprotein</keyword>
<comment type="subcellular location">
    <subcellularLocation>
        <location evidence="2">Membrane</location>
    </subcellularLocation>
</comment>
<feature type="disulfide bond" evidence="8">
    <location>
        <begin position="535"/>
        <end position="547"/>
    </location>
</feature>
<dbReference type="SMART" id="SM00159">
    <property type="entry name" value="PTX"/>
    <property type="match status" value="1"/>
</dbReference>
<feature type="domain" description="Pentraxin (PTX)" evidence="12">
    <location>
        <begin position="93"/>
        <end position="300"/>
    </location>
</feature>
<feature type="region of interest" description="Disordered" evidence="10">
    <location>
        <begin position="1"/>
        <end position="46"/>
    </location>
</feature>
<reference evidence="13 14" key="2">
    <citation type="submission" date="2019-01" db="EMBL/GenBank/DDBJ databases">
        <title>The decoding of complex shrimp genome reveals the adaptation for benthos swimmer, frequently molting mechanism and breeding impact on genome.</title>
        <authorList>
            <person name="Sun Y."/>
            <person name="Gao Y."/>
            <person name="Yu Y."/>
        </authorList>
    </citation>
    <scope>NUCLEOTIDE SEQUENCE [LARGE SCALE GENOMIC DNA]</scope>
    <source>
        <tissue evidence="13">Muscle</tissue>
    </source>
</reference>
<dbReference type="SUPFAM" id="SSF63712">
    <property type="entry name" value="Nicotinic receptor ligand binding domain-like"/>
    <property type="match status" value="1"/>
</dbReference>
<evidence type="ECO:0000256" key="8">
    <source>
        <dbReference type="PROSITE-ProRule" id="PRU00124"/>
    </source>
</evidence>
<evidence type="ECO:0000256" key="10">
    <source>
        <dbReference type="SAM" id="MobiDB-lite"/>
    </source>
</evidence>
<evidence type="ECO:0000256" key="9">
    <source>
        <dbReference type="PROSITE-ProRule" id="PRU01172"/>
    </source>
</evidence>
<keyword evidence="4" id="KW-0106">Calcium</keyword>
<proteinExistence type="predicted"/>
<dbReference type="SUPFAM" id="SSF56436">
    <property type="entry name" value="C-type lectin-like"/>
    <property type="match status" value="1"/>
</dbReference>
<dbReference type="PROSITE" id="PS50041">
    <property type="entry name" value="C_TYPE_LECTIN_2"/>
    <property type="match status" value="1"/>
</dbReference>
<evidence type="ECO:0000256" key="6">
    <source>
        <dbReference type="ARBA" id="ARBA00023157"/>
    </source>
</evidence>
<keyword evidence="14" id="KW-1185">Reference proteome</keyword>
<evidence type="ECO:0000256" key="1">
    <source>
        <dbReference type="ARBA" id="ARBA00001913"/>
    </source>
</evidence>
<evidence type="ECO:0000256" key="2">
    <source>
        <dbReference type="ARBA" id="ARBA00004370"/>
    </source>
</evidence>
<dbReference type="InterPro" id="IPR016186">
    <property type="entry name" value="C-type_lectin-like/link_sf"/>
</dbReference>
<dbReference type="Pfam" id="PF00057">
    <property type="entry name" value="Ldl_recept_a"/>
    <property type="match status" value="1"/>
</dbReference>
<dbReference type="Proteomes" id="UP000283509">
    <property type="component" value="Unassembled WGS sequence"/>
</dbReference>
<dbReference type="Gene3D" id="3.10.100.10">
    <property type="entry name" value="Mannose-Binding Protein A, subunit A"/>
    <property type="match status" value="1"/>
</dbReference>
<name>A0A423S9W6_PENVA</name>
<feature type="domain" description="C-type lectin" evidence="11">
    <location>
        <begin position="323"/>
        <end position="426"/>
    </location>
</feature>
<dbReference type="AlphaFoldDB" id="A0A423S9W6"/>
<dbReference type="InterPro" id="IPR016187">
    <property type="entry name" value="CTDL_fold"/>
</dbReference>
<evidence type="ECO:0000256" key="5">
    <source>
        <dbReference type="ARBA" id="ARBA00023136"/>
    </source>
</evidence>
<dbReference type="CDD" id="cd00112">
    <property type="entry name" value="LDLa"/>
    <property type="match status" value="1"/>
</dbReference>
<dbReference type="InterPro" id="IPR013320">
    <property type="entry name" value="ConA-like_dom_sf"/>
</dbReference>
<dbReference type="PROSITE" id="PS51828">
    <property type="entry name" value="PTX_2"/>
    <property type="match status" value="1"/>
</dbReference>
<dbReference type="Gene3D" id="2.60.120.200">
    <property type="match status" value="1"/>
</dbReference>
<dbReference type="PANTHER" id="PTHR19277">
    <property type="entry name" value="PENTRAXIN"/>
    <property type="match status" value="1"/>
</dbReference>
<dbReference type="PROSITE" id="PS50068">
    <property type="entry name" value="LDLRA_2"/>
    <property type="match status" value="1"/>
</dbReference>
<dbReference type="InterPro" id="IPR023415">
    <property type="entry name" value="LDLR_class-A_CS"/>
</dbReference>
<dbReference type="InterPro" id="IPR036734">
    <property type="entry name" value="Neur_chan_lig-bd_sf"/>
</dbReference>
<dbReference type="SMART" id="SM00192">
    <property type="entry name" value="LDLa"/>
    <property type="match status" value="1"/>
</dbReference>
<dbReference type="GO" id="GO:0005230">
    <property type="term" value="F:extracellular ligand-gated monoatomic ion channel activity"/>
    <property type="evidence" value="ECO:0007669"/>
    <property type="project" value="InterPro"/>
</dbReference>
<evidence type="ECO:0000256" key="4">
    <source>
        <dbReference type="ARBA" id="ARBA00022837"/>
    </source>
</evidence>
<dbReference type="PANTHER" id="PTHR19277:SF161">
    <property type="entry name" value="LAMININ G DOMAIN-CONTAINING PROTEIN"/>
    <property type="match status" value="1"/>
</dbReference>
<dbReference type="InterPro" id="IPR002172">
    <property type="entry name" value="LDrepeatLR_classA_rpt"/>
</dbReference>
<evidence type="ECO:0000256" key="3">
    <source>
        <dbReference type="ARBA" id="ARBA00022723"/>
    </source>
</evidence>
<dbReference type="InterPro" id="IPR051360">
    <property type="entry name" value="Neuronal_Pentraxin_Related"/>
</dbReference>
<protein>
    <submittedName>
        <fullName evidence="13">Putative neuronal pentraxin-2</fullName>
    </submittedName>
</protein>
<keyword evidence="3" id="KW-0479">Metal-binding</keyword>
<dbReference type="OrthoDB" id="6339877at2759"/>
<dbReference type="PRINTS" id="PR00895">
    <property type="entry name" value="PENTAXIN"/>
</dbReference>
<dbReference type="InterPro" id="IPR001304">
    <property type="entry name" value="C-type_lectin-like"/>
</dbReference>
<dbReference type="SUPFAM" id="SSF49899">
    <property type="entry name" value="Concanavalin A-like lectins/glucanases"/>
    <property type="match status" value="1"/>
</dbReference>
<dbReference type="Pfam" id="PF00059">
    <property type="entry name" value="Lectin_C"/>
    <property type="match status" value="1"/>
</dbReference>
<dbReference type="PROSITE" id="PS00236">
    <property type="entry name" value="NEUROTR_ION_CHANNEL"/>
    <property type="match status" value="1"/>
</dbReference>
<dbReference type="Gene3D" id="2.70.170.10">
    <property type="entry name" value="Neurotransmitter-gated ion-channel ligand-binding domain"/>
    <property type="match status" value="1"/>
</dbReference>
<dbReference type="GO" id="GO:0016020">
    <property type="term" value="C:membrane"/>
    <property type="evidence" value="ECO:0007669"/>
    <property type="project" value="UniProtKB-SubCell"/>
</dbReference>
<evidence type="ECO:0000259" key="12">
    <source>
        <dbReference type="PROSITE" id="PS51828"/>
    </source>
</evidence>
<evidence type="ECO:0000313" key="13">
    <source>
        <dbReference type="EMBL" id="ROT60958.1"/>
    </source>
</evidence>
<reference evidence="13 14" key="1">
    <citation type="submission" date="2018-04" db="EMBL/GenBank/DDBJ databases">
        <authorList>
            <person name="Zhang X."/>
            <person name="Yuan J."/>
            <person name="Li F."/>
            <person name="Xiang J."/>
        </authorList>
    </citation>
    <scope>NUCLEOTIDE SEQUENCE [LARGE SCALE GENOMIC DNA]</scope>
    <source>
        <tissue evidence="13">Muscle</tissue>
    </source>
</reference>
<keyword evidence="6 8" id="KW-1015">Disulfide bond</keyword>
<dbReference type="InterPro" id="IPR036055">
    <property type="entry name" value="LDL_receptor-like_sf"/>
</dbReference>
<keyword evidence="5" id="KW-0472">Membrane</keyword>
<dbReference type="GO" id="GO:0046872">
    <property type="term" value="F:metal ion binding"/>
    <property type="evidence" value="ECO:0007669"/>
    <property type="project" value="UniProtKB-KW"/>
</dbReference>
<sequence>MQEERSDYPLTHKRQNEAKGGGAPEGREPSNRVFTSQRKDTGPKQARGVAAEVSMQVAPSLVVLLCVLFSADAQDSLVGASDAGDYPQLAPGEVAVLVLQESGTPSPLSSARLRNAFPELMSFTVCYWLFLSRFREESTLMSYAVSDSKDNELRMDHRMSGYKVSLHSKWAETNLNTPLRHWSHFCFTYAHGSASWRIFLDGERQAEGSLPKEPGPLEPNGAYVIGQEQDSFGGGFQRDQSFSGEITELNFWERVLDDRTIARVAACRDDQEGDILAWSDQRWNITGEVRLTTRRREDICDRSTRELVVIPDRYSLKSSLHMCAVLGGMLAVPLTQEESDWVYESSKERADYCSGGQGSSFLWLGANDEATERQWVYWASEKPLSFEGKWRGSGPNGGTVENCLVMLSGSFPGRWSDIACLDSYSFCFACEFTSGTTLYLKGPAVCRYSPFNREYTLGEDIDGRPSIIGYLHSDIFWDTNNASWVIQSRKTPEAVAYWTPIKEGLYPLGTKTWRLAAEICEMKVGEEVAMTLSICSSGQFTCEDGSCIDLKQRCDLRVDCPDQSDEVECSLELLYDTTLLLSLRWQDTRLQFLNLKDDRSLNLMAGEAIKSIWTPRIFFRNAHGNIFTNLDQGARVEIIREGPSMPGPPSLTKESEFLGNGGGLNIFSGFENSIEISQLYTVRYNCEFNLAMFPFDSQICSMHFTLVSAAASYMVLVPGKALYSGRKT</sequence>
<comment type="caution">
    <text evidence="9">Lacks conserved residue(s) required for the propagation of feature annotation.</text>
</comment>
<dbReference type="PROSITE" id="PS01209">
    <property type="entry name" value="LDLRA_1"/>
    <property type="match status" value="1"/>
</dbReference>